<evidence type="ECO:0000256" key="5">
    <source>
        <dbReference type="ARBA" id="ARBA00022989"/>
    </source>
</evidence>
<dbReference type="RefSeq" id="WP_310458862.1">
    <property type="nucleotide sequence ID" value="NZ_JAVKPH010000032.1"/>
</dbReference>
<feature type="transmembrane region" description="Helical" evidence="7">
    <location>
        <begin position="20"/>
        <end position="40"/>
    </location>
</feature>
<accession>A0ABU1FCW7</accession>
<evidence type="ECO:0000256" key="3">
    <source>
        <dbReference type="ARBA" id="ARBA00022475"/>
    </source>
</evidence>
<protein>
    <submittedName>
        <fullName evidence="9">DUF421 domain-containing protein</fullName>
    </submittedName>
</protein>
<evidence type="ECO:0000313" key="9">
    <source>
        <dbReference type="EMBL" id="MDR5654711.1"/>
    </source>
</evidence>
<keyword evidence="10" id="KW-1185">Reference proteome</keyword>
<comment type="similarity">
    <text evidence="2">Belongs to the UPF0702 family.</text>
</comment>
<evidence type="ECO:0000256" key="4">
    <source>
        <dbReference type="ARBA" id="ARBA00022692"/>
    </source>
</evidence>
<keyword evidence="5 7" id="KW-1133">Transmembrane helix</keyword>
<dbReference type="EMBL" id="JAVKPH010000032">
    <property type="protein sequence ID" value="MDR5654711.1"/>
    <property type="molecule type" value="Genomic_DNA"/>
</dbReference>
<feature type="transmembrane region" description="Helical" evidence="7">
    <location>
        <begin position="52"/>
        <end position="71"/>
    </location>
</feature>
<evidence type="ECO:0000256" key="6">
    <source>
        <dbReference type="ARBA" id="ARBA00023136"/>
    </source>
</evidence>
<reference evidence="9 10" key="1">
    <citation type="submission" date="2023-09" db="EMBL/GenBank/DDBJ databases">
        <title>Xinfangfangia sedmenti sp. nov., isolated the sedment.</title>
        <authorList>
            <person name="Xu L."/>
        </authorList>
    </citation>
    <scope>NUCLEOTIDE SEQUENCE [LARGE SCALE GENOMIC DNA]</scope>
    <source>
        <strain evidence="9 10">LG-4</strain>
    </source>
</reference>
<evidence type="ECO:0000256" key="7">
    <source>
        <dbReference type="SAM" id="Phobius"/>
    </source>
</evidence>
<dbReference type="InterPro" id="IPR007353">
    <property type="entry name" value="DUF421"/>
</dbReference>
<evidence type="ECO:0000313" key="10">
    <source>
        <dbReference type="Proteomes" id="UP001247754"/>
    </source>
</evidence>
<evidence type="ECO:0000259" key="8">
    <source>
        <dbReference type="Pfam" id="PF04239"/>
    </source>
</evidence>
<proteinExistence type="inferred from homology"/>
<evidence type="ECO:0000256" key="2">
    <source>
        <dbReference type="ARBA" id="ARBA00006448"/>
    </source>
</evidence>
<dbReference type="Pfam" id="PF04239">
    <property type="entry name" value="DUF421"/>
    <property type="match status" value="1"/>
</dbReference>
<dbReference type="Proteomes" id="UP001247754">
    <property type="component" value="Unassembled WGS sequence"/>
</dbReference>
<dbReference type="PANTHER" id="PTHR34582">
    <property type="entry name" value="UPF0702 TRANSMEMBRANE PROTEIN YCAP"/>
    <property type="match status" value="1"/>
</dbReference>
<dbReference type="InterPro" id="IPR023090">
    <property type="entry name" value="UPF0702_alpha/beta_dom_sf"/>
</dbReference>
<sequence length="226" mass="24603">MDIITPFDWQRVFLGDAPPLYLLEIVFRIAVIWPWTMLLLRWIGGRSISQLSLVEFLLVIALGSAVGDSLFVPDVPLLHAMLAIFVVISIDKVIDLAIRRYAAAKRVIDGQPIEVIRDRTIVTAGLTAQEICSLELMELLRLKGVENLGSVRRAYLEPSGQVSVFGFESPPRGLPIVPPVEHQSEADPETPGACCGNCGSVGEPAGSCGNCGSSLRVHAEQAPRYE</sequence>
<gene>
    <name evidence="9" type="ORF">RGD00_19040</name>
</gene>
<feature type="transmembrane region" description="Helical" evidence="7">
    <location>
        <begin position="77"/>
        <end position="98"/>
    </location>
</feature>
<feature type="domain" description="YetF C-terminal" evidence="8">
    <location>
        <begin position="102"/>
        <end position="169"/>
    </location>
</feature>
<keyword evidence="6 7" id="KW-0472">Membrane</keyword>
<dbReference type="Gene3D" id="3.30.240.20">
    <property type="entry name" value="bsu07140 like domains"/>
    <property type="match status" value="1"/>
</dbReference>
<dbReference type="PANTHER" id="PTHR34582:SF6">
    <property type="entry name" value="UPF0702 TRANSMEMBRANE PROTEIN YCAP"/>
    <property type="match status" value="1"/>
</dbReference>
<comment type="caution">
    <text evidence="9">The sequence shown here is derived from an EMBL/GenBank/DDBJ whole genome shotgun (WGS) entry which is preliminary data.</text>
</comment>
<keyword evidence="3" id="KW-1003">Cell membrane</keyword>
<keyword evidence="4 7" id="KW-0812">Transmembrane</keyword>
<comment type="subcellular location">
    <subcellularLocation>
        <location evidence="1">Cell membrane</location>
        <topology evidence="1">Multi-pass membrane protein</topology>
    </subcellularLocation>
</comment>
<name>A0ABU1FCW7_9RHOB</name>
<evidence type="ECO:0000256" key="1">
    <source>
        <dbReference type="ARBA" id="ARBA00004651"/>
    </source>
</evidence>
<organism evidence="9 10">
    <name type="scientific">Ruixingdingia sedimenti</name>
    <dbReference type="NCBI Taxonomy" id="3073604"/>
    <lineage>
        <taxon>Bacteria</taxon>
        <taxon>Pseudomonadati</taxon>
        <taxon>Pseudomonadota</taxon>
        <taxon>Alphaproteobacteria</taxon>
        <taxon>Rhodobacterales</taxon>
        <taxon>Paracoccaceae</taxon>
        <taxon>Ruixingdingia</taxon>
    </lineage>
</organism>